<organism evidence="1 2">
    <name type="scientific">Avena sativa</name>
    <name type="common">Oat</name>
    <dbReference type="NCBI Taxonomy" id="4498"/>
    <lineage>
        <taxon>Eukaryota</taxon>
        <taxon>Viridiplantae</taxon>
        <taxon>Streptophyta</taxon>
        <taxon>Embryophyta</taxon>
        <taxon>Tracheophyta</taxon>
        <taxon>Spermatophyta</taxon>
        <taxon>Magnoliopsida</taxon>
        <taxon>Liliopsida</taxon>
        <taxon>Poales</taxon>
        <taxon>Poaceae</taxon>
        <taxon>BOP clade</taxon>
        <taxon>Pooideae</taxon>
        <taxon>Poodae</taxon>
        <taxon>Poeae</taxon>
        <taxon>Poeae Chloroplast Group 1 (Aveneae type)</taxon>
        <taxon>Aveninae</taxon>
        <taxon>Avena</taxon>
    </lineage>
</organism>
<evidence type="ECO:0000313" key="2">
    <source>
        <dbReference type="Proteomes" id="UP001732700"/>
    </source>
</evidence>
<dbReference type="EnsemblPlants" id="AVESA.00010b.r2.2AG0261030.1">
    <property type="protein sequence ID" value="AVESA.00010b.r2.2AG0261030.1.CDS"/>
    <property type="gene ID" value="AVESA.00010b.r2.2AG0261030"/>
</dbReference>
<sequence length="366" mass="38597">MGYAAMKGLVLLLALVVAALAVGAGSVQPGKPMVPAMFVLGDSTLDVGNNNYLPGKDVPRANMPFYGIDFPGRPKPTGRFSNGYNIADFIAQKLGFDRSPTAYLALKSRNYLVASALVRGVSYASAGAGILDSTNAGNNIPLSKQLHYFASTKVEMEAAWGSRNVPKILAKSFFLLGIGSNDLFQTKPQTPAEVATLYATLISNYSAAITDLYGMGARKFGIINVGRVGCVPIVRLLSATGTCNENLNNYSVGFASAVKSALAGLAPKLPGFAYSIGDSFAATQTTFNPRSLGFKSADSACCGTGRLGAEGGLCTRNATLCTNRDAYVFWDWVHPTQRAAEIGAKGLFDGPAELTWPISFKQLAQK</sequence>
<evidence type="ECO:0000313" key="1">
    <source>
        <dbReference type="EnsemblPlants" id="AVESA.00010b.r2.2AG0261030.1.CDS"/>
    </source>
</evidence>
<proteinExistence type="predicted"/>
<reference evidence="1" key="1">
    <citation type="submission" date="2021-05" db="EMBL/GenBank/DDBJ databases">
        <authorList>
            <person name="Scholz U."/>
            <person name="Mascher M."/>
            <person name="Fiebig A."/>
        </authorList>
    </citation>
    <scope>NUCLEOTIDE SEQUENCE [LARGE SCALE GENOMIC DNA]</scope>
</reference>
<protein>
    <submittedName>
        <fullName evidence="1">Uncharacterized protein</fullName>
    </submittedName>
</protein>
<name>A0ACD5UIG1_AVESA</name>
<keyword evidence="2" id="KW-1185">Reference proteome</keyword>
<accession>A0ACD5UIG1</accession>
<dbReference type="Proteomes" id="UP001732700">
    <property type="component" value="Chromosome 2A"/>
</dbReference>
<reference evidence="1" key="2">
    <citation type="submission" date="2025-09" db="UniProtKB">
        <authorList>
            <consortium name="EnsemblPlants"/>
        </authorList>
    </citation>
    <scope>IDENTIFICATION</scope>
</reference>